<dbReference type="GO" id="GO:0160148">
    <property type="term" value="F:tRNA pseudouridine(55) synthase activity"/>
    <property type="evidence" value="ECO:0007669"/>
    <property type="project" value="UniProtKB-EC"/>
</dbReference>
<feature type="domain" description="Pseudouridine synthase II N-terminal" evidence="6">
    <location>
        <begin position="23"/>
        <end position="179"/>
    </location>
</feature>
<dbReference type="InterPro" id="IPR002501">
    <property type="entry name" value="PsdUridine_synth_N"/>
</dbReference>
<comment type="similarity">
    <text evidence="2 5">Belongs to the pseudouridine synthase TruB family. Type 1 subfamily.</text>
</comment>
<dbReference type="CDD" id="cd02573">
    <property type="entry name" value="PseudoU_synth_EcTruB"/>
    <property type="match status" value="1"/>
</dbReference>
<accession>A0ABW1UPW4</accession>
<dbReference type="EMBL" id="JBHSSM010000015">
    <property type="protein sequence ID" value="MFC6315105.1"/>
    <property type="molecule type" value="Genomic_DNA"/>
</dbReference>
<dbReference type="NCBIfam" id="TIGR00431">
    <property type="entry name" value="TruB"/>
    <property type="match status" value="1"/>
</dbReference>
<keyword evidence="9" id="KW-1185">Reference proteome</keyword>
<dbReference type="InterPro" id="IPR032819">
    <property type="entry name" value="TruB_C"/>
</dbReference>
<proteinExistence type="inferred from homology"/>
<evidence type="ECO:0000313" key="8">
    <source>
        <dbReference type="EMBL" id="MFC6315105.1"/>
    </source>
</evidence>
<keyword evidence="3 5" id="KW-0819">tRNA processing</keyword>
<dbReference type="EC" id="5.4.99.25" evidence="5"/>
<organism evidence="8 9">
    <name type="scientific">Lapidilactobacillus achengensis</name>
    <dbReference type="NCBI Taxonomy" id="2486000"/>
    <lineage>
        <taxon>Bacteria</taxon>
        <taxon>Bacillati</taxon>
        <taxon>Bacillota</taxon>
        <taxon>Bacilli</taxon>
        <taxon>Lactobacillales</taxon>
        <taxon>Lactobacillaceae</taxon>
        <taxon>Lapidilactobacillus</taxon>
    </lineage>
</organism>
<evidence type="ECO:0000256" key="5">
    <source>
        <dbReference type="HAMAP-Rule" id="MF_01080"/>
    </source>
</evidence>
<reference evidence="9" key="1">
    <citation type="journal article" date="2019" name="Int. J. Syst. Evol. Microbiol.">
        <title>The Global Catalogue of Microorganisms (GCM) 10K type strain sequencing project: providing services to taxonomists for standard genome sequencing and annotation.</title>
        <authorList>
            <consortium name="The Broad Institute Genomics Platform"/>
            <consortium name="The Broad Institute Genome Sequencing Center for Infectious Disease"/>
            <person name="Wu L."/>
            <person name="Ma J."/>
        </authorList>
    </citation>
    <scope>NUCLEOTIDE SEQUENCE [LARGE SCALE GENOMIC DNA]</scope>
    <source>
        <strain evidence="9">CCM 8897</strain>
    </source>
</reference>
<comment type="catalytic activity">
    <reaction evidence="1 5">
        <text>uridine(55) in tRNA = pseudouridine(55) in tRNA</text>
        <dbReference type="Rhea" id="RHEA:42532"/>
        <dbReference type="Rhea" id="RHEA-COMP:10101"/>
        <dbReference type="Rhea" id="RHEA-COMP:10102"/>
        <dbReference type="ChEBI" id="CHEBI:65314"/>
        <dbReference type="ChEBI" id="CHEBI:65315"/>
        <dbReference type="EC" id="5.4.99.25"/>
    </reaction>
</comment>
<dbReference type="Pfam" id="PF01509">
    <property type="entry name" value="TruB_N"/>
    <property type="match status" value="1"/>
</dbReference>
<dbReference type="PANTHER" id="PTHR13767">
    <property type="entry name" value="TRNA-PSEUDOURIDINE SYNTHASE"/>
    <property type="match status" value="1"/>
</dbReference>
<gene>
    <name evidence="5 8" type="primary">truB</name>
    <name evidence="8" type="ORF">ACFQHW_05905</name>
</gene>
<protein>
    <recommendedName>
        <fullName evidence="5">tRNA pseudouridine synthase B</fullName>
        <ecNumber evidence="5">5.4.99.25</ecNumber>
    </recommendedName>
    <alternativeName>
        <fullName evidence="5">tRNA pseudouridine(55) synthase</fullName>
        <shortName evidence="5">Psi55 synthase</shortName>
    </alternativeName>
    <alternativeName>
        <fullName evidence="5">tRNA pseudouridylate synthase</fullName>
    </alternativeName>
    <alternativeName>
        <fullName evidence="5">tRNA-uridine isomerase</fullName>
    </alternativeName>
</protein>
<feature type="active site" description="Nucleophile" evidence="5">
    <location>
        <position position="38"/>
    </location>
</feature>
<dbReference type="RefSeq" id="WP_125596192.1">
    <property type="nucleotide sequence ID" value="NZ_JBHSSM010000015.1"/>
</dbReference>
<keyword evidence="4 5" id="KW-0413">Isomerase</keyword>
<evidence type="ECO:0000259" key="7">
    <source>
        <dbReference type="Pfam" id="PF16198"/>
    </source>
</evidence>
<dbReference type="Proteomes" id="UP001596310">
    <property type="component" value="Unassembled WGS sequence"/>
</dbReference>
<comment type="function">
    <text evidence="5">Responsible for synthesis of pseudouridine from uracil-55 in the psi GC loop of transfer RNAs.</text>
</comment>
<sequence>MDGVIPLYKPRGMTSADCVYKLRKILHERRIGHTGTLDPDVDGVLPICVGQATKLVNRLLAGGKVYQGEITLGFATTTEDLSGDEVERVFLTQAPTEAEVDAALTKLTGDVAQIPPMFSAVKVNGRRLYEYARAGETVERPVRQIHVFSFQRTAPLDYDATAGVVRFPFTVSCSKGTYVRTLATDCGQLLGVPAVMSSLQRLESGGITLAETVTLAQVATAMAQAELSTVLRPIETVLAALPAVRLDATQWQLVKNGGAITLASSAPEVTLFYEDKIKAIYRYQPSRLGNYSAETMLLANQ</sequence>
<evidence type="ECO:0000256" key="3">
    <source>
        <dbReference type="ARBA" id="ARBA00022694"/>
    </source>
</evidence>
<feature type="domain" description="tRNA pseudouridylate synthase B C-terminal" evidence="7">
    <location>
        <begin position="180"/>
        <end position="238"/>
    </location>
</feature>
<dbReference type="Gene3D" id="3.30.2350.10">
    <property type="entry name" value="Pseudouridine synthase"/>
    <property type="match status" value="1"/>
</dbReference>
<dbReference type="InterPro" id="IPR014780">
    <property type="entry name" value="tRNA_psdUridine_synth_TruB"/>
</dbReference>
<evidence type="ECO:0000256" key="4">
    <source>
        <dbReference type="ARBA" id="ARBA00023235"/>
    </source>
</evidence>
<name>A0ABW1UPW4_9LACO</name>
<comment type="caution">
    <text evidence="8">The sequence shown here is derived from an EMBL/GenBank/DDBJ whole genome shotgun (WGS) entry which is preliminary data.</text>
</comment>
<dbReference type="HAMAP" id="MF_01080">
    <property type="entry name" value="TruB_bact"/>
    <property type="match status" value="1"/>
</dbReference>
<evidence type="ECO:0000313" key="9">
    <source>
        <dbReference type="Proteomes" id="UP001596310"/>
    </source>
</evidence>
<dbReference type="InterPro" id="IPR020103">
    <property type="entry name" value="PsdUridine_synth_cat_dom_sf"/>
</dbReference>
<dbReference type="Pfam" id="PF16198">
    <property type="entry name" value="TruB_C_2"/>
    <property type="match status" value="1"/>
</dbReference>
<evidence type="ECO:0000256" key="1">
    <source>
        <dbReference type="ARBA" id="ARBA00000385"/>
    </source>
</evidence>
<dbReference type="PANTHER" id="PTHR13767:SF2">
    <property type="entry name" value="PSEUDOURIDYLATE SYNTHASE TRUB1"/>
    <property type="match status" value="1"/>
</dbReference>
<evidence type="ECO:0000259" key="6">
    <source>
        <dbReference type="Pfam" id="PF01509"/>
    </source>
</evidence>
<evidence type="ECO:0000256" key="2">
    <source>
        <dbReference type="ARBA" id="ARBA00005642"/>
    </source>
</evidence>
<dbReference type="SUPFAM" id="SSF55120">
    <property type="entry name" value="Pseudouridine synthase"/>
    <property type="match status" value="1"/>
</dbReference>